<dbReference type="PANTHER" id="PTHR43201:SF5">
    <property type="entry name" value="MEDIUM-CHAIN ACYL-COA LIGASE ACSF2, MITOCHONDRIAL"/>
    <property type="match status" value="1"/>
</dbReference>
<feature type="domain" description="AMP-dependent synthetase/ligase" evidence="3">
    <location>
        <begin position="12"/>
        <end position="261"/>
    </location>
</feature>
<dbReference type="Pfam" id="PF23562">
    <property type="entry name" value="AMP-binding_C_3"/>
    <property type="match status" value="1"/>
</dbReference>
<reference evidence="4 5" key="1">
    <citation type="submission" date="2020-05" db="EMBL/GenBank/DDBJ databases">
        <title>Identification and distribution of gene clusters putatively required for synthesis of sphingolipid metabolism inhibitors in phylogenetically diverse species of the filamentous fungus Fusarium.</title>
        <authorList>
            <person name="Kim H.-S."/>
            <person name="Busman M."/>
            <person name="Brown D.W."/>
            <person name="Divon H."/>
            <person name="Uhlig S."/>
            <person name="Proctor R.H."/>
        </authorList>
    </citation>
    <scope>NUCLEOTIDE SEQUENCE [LARGE SCALE GENOMIC DNA]</scope>
    <source>
        <strain evidence="4 5">NRRL 25211</strain>
    </source>
</reference>
<dbReference type="EMBL" id="JAAOAR010000189">
    <property type="protein sequence ID" value="KAF5597029.1"/>
    <property type="molecule type" value="Genomic_DNA"/>
</dbReference>
<dbReference type="Gene3D" id="3.40.50.12780">
    <property type="entry name" value="N-terminal domain of ligase-like"/>
    <property type="match status" value="1"/>
</dbReference>
<comment type="similarity">
    <text evidence="1">Belongs to the ATP-dependent AMP-binding enzyme family.</text>
</comment>
<keyword evidence="5" id="KW-1185">Reference proteome</keyword>
<dbReference type="Pfam" id="PF00501">
    <property type="entry name" value="AMP-binding"/>
    <property type="match status" value="1"/>
</dbReference>
<keyword evidence="2" id="KW-0436">Ligase</keyword>
<dbReference type="Proteomes" id="UP000544095">
    <property type="component" value="Unassembled WGS sequence"/>
</dbReference>
<sequence>MTTFMTPASGLQASVKRHPDLALFKIPEQSPQGTKFNDVSFAQFERDVKQTAKYWKDKLSNIGVQDRAVVGVWLRGYAYSDTVHIQGLNWAGYIPQLLSLRMTDPTVIYELLQKSNAVALLHEPDNTSLLKDSPVPTFPAGTNHFDTDTMQLPVAPWHPSNEDDVLFIYHTSGSISGIPKLVPLTARWVDYTLNMSTYFEERSNKKRERMVSVHMGSFCHLAGSALSWIAAKEGSCIIIPSTLPAPVPEVRTMLDGHGLTCVDNAGSGGLTLDVADLEWARKNGIPMFNVFGSTEMGLALMTDARKNDDYLECHPAAKMEFLPIGDTLASGEQLLELVVPPEAPNCPVPSFRSADGKFHSGDLFVEAKPGKYFFRGRNDNWIKMEASLRCDTMSIESNVMETCGEDLVSAVVAVGVGRPCPTIIVEPKDECLTSADGTDNGGSTQKLKEDILKRITPFHKRRYTHERVDDTRYIVVVPPGTLPRTATKGNVRRQEVEKGFQTVLDAVYVK</sequence>
<protein>
    <recommendedName>
        <fullName evidence="3">AMP-dependent synthetase/ligase domain-containing protein</fullName>
    </recommendedName>
</protein>
<dbReference type="InterPro" id="IPR042099">
    <property type="entry name" value="ANL_N_sf"/>
</dbReference>
<evidence type="ECO:0000313" key="4">
    <source>
        <dbReference type="EMBL" id="KAF5597029.1"/>
    </source>
</evidence>
<gene>
    <name evidence="4" type="ORF">FPANT_4183</name>
</gene>
<name>A0A8H5PIE9_9HYPO</name>
<accession>A0A8H5PIE9</accession>
<evidence type="ECO:0000256" key="2">
    <source>
        <dbReference type="ARBA" id="ARBA00022598"/>
    </source>
</evidence>
<organism evidence="4 5">
    <name type="scientific">Fusarium pseudoanthophilum</name>
    <dbReference type="NCBI Taxonomy" id="48495"/>
    <lineage>
        <taxon>Eukaryota</taxon>
        <taxon>Fungi</taxon>
        <taxon>Dikarya</taxon>
        <taxon>Ascomycota</taxon>
        <taxon>Pezizomycotina</taxon>
        <taxon>Sordariomycetes</taxon>
        <taxon>Hypocreomycetidae</taxon>
        <taxon>Hypocreales</taxon>
        <taxon>Nectriaceae</taxon>
        <taxon>Fusarium</taxon>
        <taxon>Fusarium fujikuroi species complex</taxon>
    </lineage>
</organism>
<dbReference type="SUPFAM" id="SSF56801">
    <property type="entry name" value="Acetyl-CoA synthetase-like"/>
    <property type="match status" value="1"/>
</dbReference>
<dbReference type="GO" id="GO:0031956">
    <property type="term" value="F:medium-chain fatty acid-CoA ligase activity"/>
    <property type="evidence" value="ECO:0007669"/>
    <property type="project" value="TreeGrafter"/>
</dbReference>
<comment type="caution">
    <text evidence="4">The sequence shown here is derived from an EMBL/GenBank/DDBJ whole genome shotgun (WGS) entry which is preliminary data.</text>
</comment>
<evidence type="ECO:0000313" key="5">
    <source>
        <dbReference type="Proteomes" id="UP000544095"/>
    </source>
</evidence>
<evidence type="ECO:0000259" key="3">
    <source>
        <dbReference type="Pfam" id="PF00501"/>
    </source>
</evidence>
<dbReference type="AlphaFoldDB" id="A0A8H5PIE9"/>
<proteinExistence type="inferred from homology"/>
<dbReference type="InterPro" id="IPR000873">
    <property type="entry name" value="AMP-dep_synth/lig_dom"/>
</dbReference>
<dbReference type="GO" id="GO:0006631">
    <property type="term" value="P:fatty acid metabolic process"/>
    <property type="evidence" value="ECO:0007669"/>
    <property type="project" value="TreeGrafter"/>
</dbReference>
<dbReference type="PANTHER" id="PTHR43201">
    <property type="entry name" value="ACYL-COA SYNTHETASE"/>
    <property type="match status" value="1"/>
</dbReference>
<evidence type="ECO:0000256" key="1">
    <source>
        <dbReference type="ARBA" id="ARBA00006432"/>
    </source>
</evidence>